<accession>A0A0L0FQS0</accession>
<dbReference type="RefSeq" id="XP_014153007.1">
    <property type="nucleotide sequence ID" value="XM_014297532.1"/>
</dbReference>
<dbReference type="EMBL" id="KQ242364">
    <property type="protein sequence ID" value="KNC79105.1"/>
    <property type="molecule type" value="Genomic_DNA"/>
</dbReference>
<dbReference type="Proteomes" id="UP000054560">
    <property type="component" value="Unassembled WGS sequence"/>
</dbReference>
<organism evidence="1 2">
    <name type="scientific">Sphaeroforma arctica JP610</name>
    <dbReference type="NCBI Taxonomy" id="667725"/>
    <lineage>
        <taxon>Eukaryota</taxon>
        <taxon>Ichthyosporea</taxon>
        <taxon>Ichthyophonida</taxon>
        <taxon>Sphaeroforma</taxon>
    </lineage>
</organism>
<evidence type="ECO:0000313" key="1">
    <source>
        <dbReference type="EMBL" id="KNC79105.1"/>
    </source>
</evidence>
<name>A0A0L0FQS0_9EUKA</name>
<protein>
    <submittedName>
        <fullName evidence="1">Uncharacterized protein</fullName>
    </submittedName>
</protein>
<gene>
    <name evidence="1" type="ORF">SARC_08490</name>
</gene>
<keyword evidence="2" id="KW-1185">Reference proteome</keyword>
<proteinExistence type="predicted"/>
<dbReference type="AlphaFoldDB" id="A0A0L0FQS0"/>
<sequence length="414" mass="47427">MQGLNIFKYFSRKFSGPAKMDDGRYNSDLPEIQPTGPGMLNISSAQRMLAANTKIPVHIQSLSQQTNQNVNKNTHLKDSLGRDYRQHNQLQQLFVQTIKLSSPDKRPITRDTDHKPTSIMKHSASIESNQHLALDTDKRPGALKSCLTSSSQCLRIPRTARTSSDSQSKRTGFQGDRLLQEPRIIGARHQRDVNYIPDSYCEEEKMTRTYSPRHPQYHASKQYRPSREIVHRHSCPMRVYQSTQLSTPRASNMLVKSSSAPEKTNIHNDKILTVQQRGIRGLSNNSYTGTDDQLILGTLFKRESSVGSLDLMASQCDNELRVGFEEYADIHQTYHSDVYDRSPSAKTTGSGEEMMAVYYDLMKFKITEMVVHEKSLMNTNKHLFHLRPNERADMLNVTDRILTEYENQRQDSTW</sequence>
<reference evidence="1 2" key="1">
    <citation type="submission" date="2011-02" db="EMBL/GenBank/DDBJ databases">
        <title>The Genome Sequence of Sphaeroforma arctica JP610.</title>
        <authorList>
            <consortium name="The Broad Institute Genome Sequencing Platform"/>
            <person name="Russ C."/>
            <person name="Cuomo C."/>
            <person name="Young S.K."/>
            <person name="Zeng Q."/>
            <person name="Gargeya S."/>
            <person name="Alvarado L."/>
            <person name="Berlin A."/>
            <person name="Chapman S.B."/>
            <person name="Chen Z."/>
            <person name="Freedman E."/>
            <person name="Gellesch M."/>
            <person name="Goldberg J."/>
            <person name="Griggs A."/>
            <person name="Gujja S."/>
            <person name="Heilman E."/>
            <person name="Heiman D."/>
            <person name="Howarth C."/>
            <person name="Mehta T."/>
            <person name="Neiman D."/>
            <person name="Pearson M."/>
            <person name="Roberts A."/>
            <person name="Saif S."/>
            <person name="Shea T."/>
            <person name="Shenoy N."/>
            <person name="Sisk P."/>
            <person name="Stolte C."/>
            <person name="Sykes S."/>
            <person name="White J."/>
            <person name="Yandava C."/>
            <person name="Burger G."/>
            <person name="Gray M.W."/>
            <person name="Holland P.W.H."/>
            <person name="King N."/>
            <person name="Lang F.B.F."/>
            <person name="Roger A.J."/>
            <person name="Ruiz-Trillo I."/>
            <person name="Haas B."/>
            <person name="Nusbaum C."/>
            <person name="Birren B."/>
        </authorList>
    </citation>
    <scope>NUCLEOTIDE SEQUENCE [LARGE SCALE GENOMIC DNA]</scope>
    <source>
        <strain evidence="1 2">JP610</strain>
    </source>
</reference>
<dbReference type="GeneID" id="25908994"/>
<evidence type="ECO:0000313" key="2">
    <source>
        <dbReference type="Proteomes" id="UP000054560"/>
    </source>
</evidence>